<dbReference type="Pfam" id="PF08308">
    <property type="entry name" value="PEGA"/>
    <property type="match status" value="1"/>
</dbReference>
<evidence type="ECO:0000259" key="2">
    <source>
        <dbReference type="Pfam" id="PF08308"/>
    </source>
</evidence>
<dbReference type="EMBL" id="PSRQ01000062">
    <property type="protein sequence ID" value="PWU22512.1"/>
    <property type="molecule type" value="Genomic_DNA"/>
</dbReference>
<evidence type="ECO:0000313" key="4">
    <source>
        <dbReference type="Proteomes" id="UP000246104"/>
    </source>
</evidence>
<reference evidence="3 4" key="1">
    <citation type="submission" date="2018-02" db="EMBL/GenBank/DDBJ databases">
        <title>Genomic Reconstructions from Amazon Rainforest and Pasture Soil Reveal Novel Insights into the Physiology of Candidate Phyla in Tropical Sites.</title>
        <authorList>
            <person name="Kroeger M.E."/>
            <person name="Delmont T."/>
            <person name="Eren A.M."/>
            <person name="Guo J."/>
            <person name="Meyer K.M."/>
            <person name="Khan K."/>
            <person name="Rodrigues J.L.M."/>
            <person name="Bohannan B.J.M."/>
            <person name="Tringe S."/>
            <person name="Borges C.D."/>
            <person name="Tiedje J."/>
            <person name="Tsai S.M."/>
            <person name="Nusslein K."/>
        </authorList>
    </citation>
    <scope>NUCLEOTIDE SEQUENCE [LARGE SCALE GENOMIC DNA]</scope>
    <source>
        <strain evidence="3">Amazon FNV 2010 28 9</strain>
    </source>
</reference>
<dbReference type="Pfam" id="PF08239">
    <property type="entry name" value="SH3_3"/>
    <property type="match status" value="1"/>
</dbReference>
<sequence>MRVRTFIIVGTTSLFLSGCTLFKHPTGGIKITSNVSANVFLDTDALGMTPVDKQPVDVKTYTLKMVPSDSTLAAYQGSLAVTSGFQTTVNWTFAQSQDQSSGLIIESDVAHTKNAAELEIVTTPDNVPVSIDGENKGFSPLVLDTLDEGSYTLGFSAPGFSPLNTTIRLVKGLRLVVTAKLGRAPVTTASASALLTTPVLSPTPTVIPQPTSSSKPSATPKPIAKPYVLILTTPTGFLRVRSAPDSTASEIGRLNTGDMAPYLKTSNNWFNIKFSGSASSSGWVSGQYAKLVQ</sequence>
<feature type="domain" description="PEGA" evidence="2">
    <location>
        <begin position="117"/>
        <end position="181"/>
    </location>
</feature>
<accession>A0A317JMX9</accession>
<proteinExistence type="predicted"/>
<organism evidence="3 4">
    <name type="scientific">Candidatus Cerribacteria bacterium 'Amazon FNV 2010 28 9'</name>
    <dbReference type="NCBI Taxonomy" id="2081795"/>
    <lineage>
        <taxon>Bacteria</taxon>
        <taxon>Candidatus Cerribacteria</taxon>
    </lineage>
</organism>
<dbReference type="AlphaFoldDB" id="A0A317JMX9"/>
<dbReference type="InterPro" id="IPR013229">
    <property type="entry name" value="PEGA"/>
</dbReference>
<gene>
    <name evidence="3" type="ORF">C5B42_05860</name>
</gene>
<dbReference type="InterPro" id="IPR003646">
    <property type="entry name" value="SH3-like_bac-type"/>
</dbReference>
<dbReference type="Gene3D" id="2.30.30.40">
    <property type="entry name" value="SH3 Domains"/>
    <property type="match status" value="1"/>
</dbReference>
<dbReference type="Proteomes" id="UP000246104">
    <property type="component" value="Unassembled WGS sequence"/>
</dbReference>
<comment type="caution">
    <text evidence="3">The sequence shown here is derived from an EMBL/GenBank/DDBJ whole genome shotgun (WGS) entry which is preliminary data.</text>
</comment>
<evidence type="ECO:0000313" key="3">
    <source>
        <dbReference type="EMBL" id="PWU22512.1"/>
    </source>
</evidence>
<dbReference type="PROSITE" id="PS51257">
    <property type="entry name" value="PROKAR_LIPOPROTEIN"/>
    <property type="match status" value="1"/>
</dbReference>
<name>A0A317JMX9_9BACT</name>
<protein>
    <recommendedName>
        <fullName evidence="5">SH3b domain-containing protein</fullName>
    </recommendedName>
</protein>
<evidence type="ECO:0000259" key="1">
    <source>
        <dbReference type="Pfam" id="PF08239"/>
    </source>
</evidence>
<evidence type="ECO:0008006" key="5">
    <source>
        <dbReference type="Google" id="ProtNLM"/>
    </source>
</evidence>
<feature type="domain" description="SH3b" evidence="1">
    <location>
        <begin position="237"/>
        <end position="288"/>
    </location>
</feature>